<accession>A0ABU8SZ12</accession>
<feature type="transmembrane region" description="Helical" evidence="1">
    <location>
        <begin position="9"/>
        <end position="26"/>
    </location>
</feature>
<keyword evidence="1" id="KW-1133">Transmembrane helix</keyword>
<keyword evidence="1" id="KW-0472">Membrane</keyword>
<name>A0ABU8SZ12_9GAMM</name>
<proteinExistence type="predicted"/>
<dbReference type="EMBL" id="JAQPZS010000027">
    <property type="protein sequence ID" value="MEJ6498276.1"/>
    <property type="molecule type" value="Genomic_DNA"/>
</dbReference>
<sequence>MINNHLDQFLISLFVAIFTAFLQPYLPILPEVLGTLLVVSFDICIGYLSFLIEVLEVIRQMIIPYFN</sequence>
<evidence type="ECO:0000256" key="1">
    <source>
        <dbReference type="SAM" id="Phobius"/>
    </source>
</evidence>
<reference evidence="2 3" key="1">
    <citation type="submission" date="2023-01" db="EMBL/GenBank/DDBJ databases">
        <title>Trichodesmium-associated heterotrophic epibiont bacteria.</title>
        <authorList>
            <person name="Cleveland C.S."/>
            <person name="Webb E.A."/>
        </authorList>
    </citation>
    <scope>NUCLEOTIDE SEQUENCE [LARGE SCALE GENOMIC DNA]</scope>
    <source>
        <strain evidence="2 3">USCH2</strain>
    </source>
</reference>
<dbReference type="Proteomes" id="UP001377972">
    <property type="component" value="Unassembled WGS sequence"/>
</dbReference>
<dbReference type="RefSeq" id="WP_339982500.1">
    <property type="nucleotide sequence ID" value="NZ_JAQPZS010000027.1"/>
</dbReference>
<evidence type="ECO:0000313" key="3">
    <source>
        <dbReference type="Proteomes" id="UP001377972"/>
    </source>
</evidence>
<organism evidence="2 3">
    <name type="scientific">Pseudoalteromonas lipolytica</name>
    <dbReference type="NCBI Taxonomy" id="570156"/>
    <lineage>
        <taxon>Bacteria</taxon>
        <taxon>Pseudomonadati</taxon>
        <taxon>Pseudomonadota</taxon>
        <taxon>Gammaproteobacteria</taxon>
        <taxon>Alteromonadales</taxon>
        <taxon>Pseudoalteromonadaceae</taxon>
        <taxon>Pseudoalteromonas</taxon>
    </lineage>
</organism>
<gene>
    <name evidence="2" type="ORF">PQI24_19755</name>
</gene>
<protein>
    <submittedName>
        <fullName evidence="2">Uncharacterized protein</fullName>
    </submittedName>
</protein>
<keyword evidence="3" id="KW-1185">Reference proteome</keyword>
<comment type="caution">
    <text evidence="2">The sequence shown here is derived from an EMBL/GenBank/DDBJ whole genome shotgun (WGS) entry which is preliminary data.</text>
</comment>
<evidence type="ECO:0000313" key="2">
    <source>
        <dbReference type="EMBL" id="MEJ6498276.1"/>
    </source>
</evidence>
<feature type="transmembrane region" description="Helical" evidence="1">
    <location>
        <begin position="32"/>
        <end position="52"/>
    </location>
</feature>
<keyword evidence="1" id="KW-0812">Transmembrane</keyword>